<name>A0ABD6F1H2_9BILA</name>
<keyword evidence="2" id="KW-1185">Reference proteome</keyword>
<proteinExistence type="predicted"/>
<organism evidence="1 2">
    <name type="scientific">Gnathostoma spinigerum</name>
    <dbReference type="NCBI Taxonomy" id="75299"/>
    <lineage>
        <taxon>Eukaryota</taxon>
        <taxon>Metazoa</taxon>
        <taxon>Ecdysozoa</taxon>
        <taxon>Nematoda</taxon>
        <taxon>Chromadorea</taxon>
        <taxon>Rhabditida</taxon>
        <taxon>Spirurina</taxon>
        <taxon>Gnathostomatomorpha</taxon>
        <taxon>Gnathostomatoidea</taxon>
        <taxon>Gnathostomatidae</taxon>
        <taxon>Gnathostoma</taxon>
    </lineage>
</organism>
<dbReference type="EMBL" id="JBGFUD010018880">
    <property type="protein sequence ID" value="MFH4984579.1"/>
    <property type="molecule type" value="Genomic_DNA"/>
</dbReference>
<dbReference type="PANTHER" id="PTHR16091">
    <property type="entry name" value="TTC17 PROTEIN"/>
    <property type="match status" value="1"/>
</dbReference>
<accession>A0ABD6F1H2</accession>
<dbReference type="InterPro" id="IPR052630">
    <property type="entry name" value="TTC17"/>
</dbReference>
<comment type="caution">
    <text evidence="1">The sequence shown here is derived from an EMBL/GenBank/DDBJ whole genome shotgun (WGS) entry which is preliminary data.</text>
</comment>
<reference evidence="1 2" key="1">
    <citation type="submission" date="2024-08" db="EMBL/GenBank/DDBJ databases">
        <title>Gnathostoma spinigerum genome.</title>
        <authorList>
            <person name="Gonzalez-Bertolin B."/>
            <person name="Monzon S."/>
            <person name="Zaballos A."/>
            <person name="Jimenez P."/>
            <person name="Dekumyoy P."/>
            <person name="Varona S."/>
            <person name="Cuesta I."/>
            <person name="Sumanam S."/>
            <person name="Adisakwattana P."/>
            <person name="Gasser R.B."/>
            <person name="Hernandez-Gonzalez A."/>
            <person name="Young N.D."/>
            <person name="Perteguer M.J."/>
        </authorList>
    </citation>
    <scope>NUCLEOTIDE SEQUENCE [LARGE SCALE GENOMIC DNA]</scope>
    <source>
        <strain evidence="1">AL3</strain>
        <tissue evidence="1">Liver</tissue>
    </source>
</reference>
<dbReference type="AlphaFoldDB" id="A0ABD6F1H2"/>
<sequence>MLENYLSSEWPNKTACEINRWKYVVPSFANLPQLFMNPENKGYSVSDLLTKYLGLAPSQEHPLPWDTPQCGSFVRDEQPTPVTSIFKLPAVLHAESLIPSPKLMEDKLKPVFLHLVDGHSTEADIAQRIKTLIDYGIGPRWLCFNIAALYWRIKGSPNEAITCLRAALYFEPERHADIALTQLASIILRTAKVEHLSDVVAVLSAAMRVNPNEVRSFQLEIQ</sequence>
<evidence type="ECO:0000313" key="1">
    <source>
        <dbReference type="EMBL" id="MFH4984579.1"/>
    </source>
</evidence>
<dbReference type="PANTHER" id="PTHR16091:SF1">
    <property type="entry name" value="TETRATRICOPEPTIDE REPEAT PROTEIN 17"/>
    <property type="match status" value="1"/>
</dbReference>
<evidence type="ECO:0000313" key="2">
    <source>
        <dbReference type="Proteomes" id="UP001608902"/>
    </source>
</evidence>
<dbReference type="Proteomes" id="UP001608902">
    <property type="component" value="Unassembled WGS sequence"/>
</dbReference>
<protein>
    <submittedName>
        <fullName evidence="1">Uncharacterized protein</fullName>
    </submittedName>
</protein>
<gene>
    <name evidence="1" type="ORF">AB6A40_011288</name>
</gene>